<protein>
    <recommendedName>
        <fullName evidence="3">Tyr recombinase domain-containing protein</fullName>
    </recommendedName>
</protein>
<evidence type="ECO:0000256" key="2">
    <source>
        <dbReference type="SAM" id="MobiDB-lite"/>
    </source>
</evidence>
<gene>
    <name evidence="4" type="ORF">EGY25_04495</name>
</gene>
<dbReference type="Pfam" id="PF00589">
    <property type="entry name" value="Phage_integrase"/>
    <property type="match status" value="1"/>
</dbReference>
<dbReference type="SUPFAM" id="SSF56349">
    <property type="entry name" value="DNA breaking-rejoining enzymes"/>
    <property type="match status" value="1"/>
</dbReference>
<proteinExistence type="predicted"/>
<dbReference type="GO" id="GO:0003677">
    <property type="term" value="F:DNA binding"/>
    <property type="evidence" value="ECO:0007669"/>
    <property type="project" value="InterPro"/>
</dbReference>
<dbReference type="InterPro" id="IPR002104">
    <property type="entry name" value="Integrase_catalytic"/>
</dbReference>
<dbReference type="PROSITE" id="PS51898">
    <property type="entry name" value="TYR_RECOMBINASE"/>
    <property type="match status" value="1"/>
</dbReference>
<dbReference type="EMBL" id="SPVH01000002">
    <property type="protein sequence ID" value="TFW14457.1"/>
    <property type="molecule type" value="Genomic_DNA"/>
</dbReference>
<comment type="caution">
    <text evidence="4">The sequence shown here is derived from an EMBL/GenBank/DDBJ whole genome shotgun (WGS) entry which is preliminary data.</text>
</comment>
<dbReference type="OrthoDB" id="6388170at2"/>
<evidence type="ECO:0000313" key="5">
    <source>
        <dbReference type="Proteomes" id="UP000298216"/>
    </source>
</evidence>
<dbReference type="InterPro" id="IPR011010">
    <property type="entry name" value="DNA_brk_join_enz"/>
</dbReference>
<dbReference type="AlphaFoldDB" id="A0A4Y9RYW7"/>
<dbReference type="GO" id="GO:0006310">
    <property type="term" value="P:DNA recombination"/>
    <property type="evidence" value="ECO:0007669"/>
    <property type="project" value="UniProtKB-KW"/>
</dbReference>
<sequence>MGDLHKPLTLEEATDLWFAARKAGRKDALNTARRIKILLRHIPGATPLAEIGARTITEAMNARRFEPILRGKNRKDTGKLPTNSTINRDLIDSTLRPIIRYASRNLEAKVKDIPWSDLRLSEPRGVVIWFTDEQIDAWAAHMPHWHRPVLRFMLRYGVRLREAFFDFDEAIHDSPAGMDIYTRDRKNGPHVVALLDEDAREMRARIGRARAFNVGRPAPDQLTTPWFREMKDGSLRPIHWRGFQSASDLALDRAGINARPAHDARHHAGTMLLRLSKGDLASVKELLGHEAIQSTMRYAHTSRDDLRTALRHAYATPEASEDENANENNDKKTA</sequence>
<evidence type="ECO:0000259" key="3">
    <source>
        <dbReference type="PROSITE" id="PS51898"/>
    </source>
</evidence>
<dbReference type="GO" id="GO:0015074">
    <property type="term" value="P:DNA integration"/>
    <property type="evidence" value="ECO:0007669"/>
    <property type="project" value="InterPro"/>
</dbReference>
<evidence type="ECO:0000256" key="1">
    <source>
        <dbReference type="ARBA" id="ARBA00023172"/>
    </source>
</evidence>
<dbReference type="InterPro" id="IPR013762">
    <property type="entry name" value="Integrase-like_cat_sf"/>
</dbReference>
<organism evidence="4 5">
    <name type="scientific">Brevundimonas intermedia</name>
    <dbReference type="NCBI Taxonomy" id="74315"/>
    <lineage>
        <taxon>Bacteria</taxon>
        <taxon>Pseudomonadati</taxon>
        <taxon>Pseudomonadota</taxon>
        <taxon>Alphaproteobacteria</taxon>
        <taxon>Caulobacterales</taxon>
        <taxon>Caulobacteraceae</taxon>
        <taxon>Brevundimonas</taxon>
    </lineage>
</organism>
<accession>A0A4Y9RYW7</accession>
<evidence type="ECO:0000313" key="4">
    <source>
        <dbReference type="EMBL" id="TFW14457.1"/>
    </source>
</evidence>
<keyword evidence="5" id="KW-1185">Reference proteome</keyword>
<dbReference type="Gene3D" id="1.10.443.10">
    <property type="entry name" value="Intergrase catalytic core"/>
    <property type="match status" value="1"/>
</dbReference>
<reference evidence="4 5" key="1">
    <citation type="submission" date="2019-03" db="EMBL/GenBank/DDBJ databases">
        <title>Draft genome of Brevundimonas sp. a heavy metal resistant soil bacteria.</title>
        <authorList>
            <person name="Soto J."/>
        </authorList>
    </citation>
    <scope>NUCLEOTIDE SEQUENCE [LARGE SCALE GENOMIC DNA]</scope>
    <source>
        <strain evidence="4 5">B-10</strain>
    </source>
</reference>
<feature type="domain" description="Tyr recombinase" evidence="3">
    <location>
        <begin position="125"/>
        <end position="311"/>
    </location>
</feature>
<name>A0A4Y9RYW7_9CAUL</name>
<feature type="region of interest" description="Disordered" evidence="2">
    <location>
        <begin position="314"/>
        <end position="334"/>
    </location>
</feature>
<dbReference type="Proteomes" id="UP000298216">
    <property type="component" value="Unassembled WGS sequence"/>
</dbReference>
<keyword evidence="1" id="KW-0233">DNA recombination</keyword>